<evidence type="ECO:0000313" key="6">
    <source>
        <dbReference type="Proteomes" id="UP001236559"/>
    </source>
</evidence>
<evidence type="ECO:0000256" key="3">
    <source>
        <dbReference type="ARBA" id="ARBA00022807"/>
    </source>
</evidence>
<keyword evidence="3 4" id="KW-0788">Thiol protease</keyword>
<dbReference type="Gene3D" id="3.90.70.10">
    <property type="entry name" value="Cysteine proteinases"/>
    <property type="match status" value="1"/>
</dbReference>
<dbReference type="InterPro" id="IPR000169">
    <property type="entry name" value="Pept_cys_AS"/>
</dbReference>
<evidence type="ECO:0000256" key="1">
    <source>
        <dbReference type="ARBA" id="ARBA00022670"/>
    </source>
</evidence>
<organism evidence="5 6">
    <name type="scientific">Peptoniphilus koenoeneniae</name>
    <dbReference type="NCBI Taxonomy" id="507751"/>
    <lineage>
        <taxon>Bacteria</taxon>
        <taxon>Bacillati</taxon>
        <taxon>Bacillota</taxon>
        <taxon>Tissierellia</taxon>
        <taxon>Tissierellales</taxon>
        <taxon>Peptoniphilaceae</taxon>
        <taxon>Peptoniphilus</taxon>
    </lineage>
</organism>
<keyword evidence="2 4" id="KW-0378">Hydrolase</keyword>
<dbReference type="GO" id="GO:0004197">
    <property type="term" value="F:cysteine-type endopeptidase activity"/>
    <property type="evidence" value="ECO:0007669"/>
    <property type="project" value="UniProtKB-EC"/>
</dbReference>
<keyword evidence="6" id="KW-1185">Reference proteome</keyword>
<accession>A0ABU0ASM6</accession>
<dbReference type="Proteomes" id="UP001236559">
    <property type="component" value="Unassembled WGS sequence"/>
</dbReference>
<dbReference type="CDD" id="cd00585">
    <property type="entry name" value="Peptidase_C1B"/>
    <property type="match status" value="1"/>
</dbReference>
<dbReference type="PANTHER" id="PTHR10363:SF2">
    <property type="entry name" value="BLEOMYCIN HYDROLASE"/>
    <property type="match status" value="1"/>
</dbReference>
<gene>
    <name evidence="5" type="ORF">J2S72_000270</name>
</gene>
<comment type="similarity">
    <text evidence="4">Belongs to the peptidase C1 family.</text>
</comment>
<dbReference type="PIRSF" id="PIRSF005700">
    <property type="entry name" value="PepC"/>
    <property type="match status" value="1"/>
</dbReference>
<dbReference type="EMBL" id="JAUSTN010000001">
    <property type="protein sequence ID" value="MDQ0274274.1"/>
    <property type="molecule type" value="Genomic_DNA"/>
</dbReference>
<dbReference type="InterPro" id="IPR004134">
    <property type="entry name" value="Peptidase_C1B"/>
</dbReference>
<dbReference type="RefSeq" id="WP_023055705.1">
    <property type="nucleotide sequence ID" value="NZ_JAUSTN010000001.1"/>
</dbReference>
<evidence type="ECO:0000256" key="4">
    <source>
        <dbReference type="PIRNR" id="PIRNR005700"/>
    </source>
</evidence>
<dbReference type="InterPro" id="IPR038765">
    <property type="entry name" value="Papain-like_cys_pep_sf"/>
</dbReference>
<protein>
    <recommendedName>
        <fullName evidence="4">Aminopeptidase</fullName>
    </recommendedName>
</protein>
<reference evidence="5 6" key="1">
    <citation type="submission" date="2023-07" db="EMBL/GenBank/DDBJ databases">
        <title>Genomic Encyclopedia of Type Strains, Phase IV (KMG-IV): sequencing the most valuable type-strain genomes for metagenomic binning, comparative biology and taxonomic classification.</title>
        <authorList>
            <person name="Goeker M."/>
        </authorList>
    </citation>
    <scope>NUCLEOTIDE SEQUENCE [LARGE SCALE GENOMIC DNA]</scope>
    <source>
        <strain evidence="5 6">DSM 22616</strain>
    </source>
</reference>
<keyword evidence="4" id="KW-0031">Aminopeptidase</keyword>
<evidence type="ECO:0000313" key="5">
    <source>
        <dbReference type="EMBL" id="MDQ0274274.1"/>
    </source>
</evidence>
<dbReference type="Pfam" id="PF03051">
    <property type="entry name" value="Peptidase_C1_2"/>
    <property type="match status" value="1"/>
</dbReference>
<sequence>MEISKEFLKKLKDEFESCRTNRIAQRAATNTGLLEASVDRFEDKINQNRHTFNINLKETEVRNQKKSGRCWMFASLNLMEYKLCQKNNLKEFELSQNYTLFYDKLERSHYFLQSIVKTFDQDVHGRLVSHLLTDPMGDGGQWDMLKNIVKKYGIVPKYSMPETENSSNTSSMDSYLTKMLRMFAKDLRNAHENGKSDEEIQKIIEEDMKAIYRTLCICLGTPPSKIDFEARDKDDKFISHKNLSPNEFFDKFVGMNLDDYISVINAPTKDKPYYKSYTVKYLGNVVEGDIVRYVNVPIEEMKKMVLKQLQSGEPVWFGCDVGQNFYRQGSRLDLESLRVDELLGVDFKFNKEERLDYKESLMTHAMVFMGCDYDEEKDKINRYRVENSWGKDAGYNGFLVMSDEWFNEYMYQVLINKKNISQEIVKAYESKPTELEPWDPMGSLA</sequence>
<dbReference type="PANTHER" id="PTHR10363">
    <property type="entry name" value="BLEOMYCIN HYDROLASE"/>
    <property type="match status" value="1"/>
</dbReference>
<name>A0ABU0ASM6_9FIRM</name>
<proteinExistence type="inferred from homology"/>
<dbReference type="PROSITE" id="PS00139">
    <property type="entry name" value="THIOL_PROTEASE_CYS"/>
    <property type="match status" value="1"/>
</dbReference>
<dbReference type="SUPFAM" id="SSF54001">
    <property type="entry name" value="Cysteine proteinases"/>
    <property type="match status" value="1"/>
</dbReference>
<comment type="caution">
    <text evidence="5">The sequence shown here is derived from an EMBL/GenBank/DDBJ whole genome shotgun (WGS) entry which is preliminary data.</text>
</comment>
<keyword evidence="1 4" id="KW-0645">Protease</keyword>
<evidence type="ECO:0000256" key="2">
    <source>
        <dbReference type="ARBA" id="ARBA00022801"/>
    </source>
</evidence>